<dbReference type="Proteomes" id="UP000241690">
    <property type="component" value="Unassembled WGS sequence"/>
</dbReference>
<evidence type="ECO:0000259" key="1">
    <source>
        <dbReference type="Pfam" id="PF20183"/>
    </source>
</evidence>
<dbReference type="RefSeq" id="XP_024774072.1">
    <property type="nucleotide sequence ID" value="XM_024917481.1"/>
</dbReference>
<evidence type="ECO:0000313" key="3">
    <source>
        <dbReference type="Proteomes" id="UP000241690"/>
    </source>
</evidence>
<keyword evidence="3" id="KW-1185">Reference proteome</keyword>
<accession>A0A2T4ABE4</accession>
<dbReference type="Pfam" id="PF20183">
    <property type="entry name" value="DUF6546"/>
    <property type="match status" value="1"/>
</dbReference>
<gene>
    <name evidence="2" type="ORF">M431DRAFT_496324</name>
</gene>
<feature type="domain" description="DUF6546" evidence="1">
    <location>
        <begin position="295"/>
        <end position="482"/>
    </location>
</feature>
<proteinExistence type="predicted"/>
<sequence length="505" mass="58650">MSSISLSNRQWDSTWNGLPTEIRLLIFKALAQDGCRLSPLATVSREWQIELERHNFARIKLTPSRLADFNSMIRRNRAFVACIWFCLELDEYDCTWCWPGNAGAEFDEALAISDTDHCPITTSFHTLFSILSTWDLTANLILDISVYSPSDSKHFFKYLTFMPDTALDTLDGRRNIQHMVSKKPVHHDPRHGWVFGGSYHPPPRRVLLKSFHPIMERRALHWWDRLPSVPAVVTLLLRQQNRRRWKPKSLAHMFARFPRLQEVHYEPWREWNFKQGLTDRQYPYLFESIRRFNGNLKRLVVFENINQQYPMHMQRFPFGVEVSGCDIIRKPAPAVSRIVALTSLKLEHLAASFIVDANHFFNIEPSWEWPNLTSLVLTSKLLAPEKSPIEIGAMLQAAAAVATKMPKLKTMEIWNGRKGVAALFKYQVFHDIQQARITWRGTWEFIMEPSVIRAWEELLDEATIKSHGDAIGYLMLSGQVIRPISLQQIRIEQRALKGVMTSCRV</sequence>
<name>A0A2T4ABE4_TRIHA</name>
<dbReference type="AlphaFoldDB" id="A0A2T4ABE4"/>
<dbReference type="EMBL" id="KZ679681">
    <property type="protein sequence ID" value="PTB54395.1"/>
    <property type="molecule type" value="Genomic_DNA"/>
</dbReference>
<protein>
    <recommendedName>
        <fullName evidence="1">DUF6546 domain-containing protein</fullName>
    </recommendedName>
</protein>
<dbReference type="GeneID" id="36626050"/>
<reference evidence="2 3" key="1">
    <citation type="submission" date="2016-07" db="EMBL/GenBank/DDBJ databases">
        <title>Multiple horizontal gene transfer events from other fungi enriched the ability of initially mycotrophic Trichoderma (Ascomycota) to feed on dead plant biomass.</title>
        <authorList>
            <consortium name="DOE Joint Genome Institute"/>
            <person name="Aerts A."/>
            <person name="Atanasova L."/>
            <person name="Chenthamara K."/>
            <person name="Zhang J."/>
            <person name="Grujic M."/>
            <person name="Henrissat B."/>
            <person name="Kuo A."/>
            <person name="Salamov A."/>
            <person name="Lipzen A."/>
            <person name="Labutti K."/>
            <person name="Barry K."/>
            <person name="Miao Y."/>
            <person name="Rahimi M.J."/>
            <person name="Shen Q."/>
            <person name="Grigoriev I.V."/>
            <person name="Kubicek C.P."/>
            <person name="Druzhinina I.S."/>
        </authorList>
    </citation>
    <scope>NUCLEOTIDE SEQUENCE [LARGE SCALE GENOMIC DNA]</scope>
    <source>
        <strain evidence="2 3">CBS 226.95</strain>
    </source>
</reference>
<organism evidence="2 3">
    <name type="scientific">Trichoderma harzianum CBS 226.95</name>
    <dbReference type="NCBI Taxonomy" id="983964"/>
    <lineage>
        <taxon>Eukaryota</taxon>
        <taxon>Fungi</taxon>
        <taxon>Dikarya</taxon>
        <taxon>Ascomycota</taxon>
        <taxon>Pezizomycotina</taxon>
        <taxon>Sordariomycetes</taxon>
        <taxon>Hypocreomycetidae</taxon>
        <taxon>Hypocreales</taxon>
        <taxon>Hypocreaceae</taxon>
        <taxon>Trichoderma</taxon>
    </lineage>
</organism>
<evidence type="ECO:0000313" key="2">
    <source>
        <dbReference type="EMBL" id="PTB54395.1"/>
    </source>
</evidence>
<dbReference type="InterPro" id="IPR046676">
    <property type="entry name" value="DUF6546"/>
</dbReference>